<sequence>MIHRVDPADADPADDQDELNQEFGRRVRALRERAELTLEALAVRSGVSRAMLSKVERGEKSPTIGVAKRIAHALHTTLSFLTGGVEDRQAVVVVRHDQRHVFRDSETGFERHILSPSMAGSAVELLLHRLPAGVSTGMMPAYRGGTEKLVTVAQGELVVELPDREIALSAGDTLFFEARQEHAFSNRSRKPCAYYLVISCRDDK</sequence>
<evidence type="ECO:0000256" key="2">
    <source>
        <dbReference type="SAM" id="MobiDB-lite"/>
    </source>
</evidence>
<dbReference type="GO" id="GO:0003700">
    <property type="term" value="F:DNA-binding transcription factor activity"/>
    <property type="evidence" value="ECO:0007669"/>
    <property type="project" value="TreeGrafter"/>
</dbReference>
<dbReference type="PROSITE" id="PS50943">
    <property type="entry name" value="HTH_CROC1"/>
    <property type="match status" value="1"/>
</dbReference>
<dbReference type="EMBL" id="CP002580">
    <property type="protein sequence ID" value="AJK45800.1"/>
    <property type="molecule type" value="Genomic_DNA"/>
</dbReference>
<dbReference type="Gene3D" id="1.10.260.40">
    <property type="entry name" value="lambda repressor-like DNA-binding domains"/>
    <property type="match status" value="1"/>
</dbReference>
<dbReference type="InterPro" id="IPR010982">
    <property type="entry name" value="Lambda_DNA-bd_dom_sf"/>
</dbReference>
<dbReference type="InterPro" id="IPR014710">
    <property type="entry name" value="RmlC-like_jellyroll"/>
</dbReference>
<dbReference type="HOGENOM" id="CLU_085376_4_1_4"/>
<feature type="region of interest" description="Disordered" evidence="2">
    <location>
        <begin position="1"/>
        <end position="20"/>
    </location>
</feature>
<dbReference type="InterPro" id="IPR013096">
    <property type="entry name" value="Cupin_2"/>
</dbReference>
<dbReference type="CDD" id="cd02209">
    <property type="entry name" value="cupin_XRE_C"/>
    <property type="match status" value="1"/>
</dbReference>
<feature type="domain" description="HTH cro/C1-type" evidence="3">
    <location>
        <begin position="27"/>
        <end position="81"/>
    </location>
</feature>
<dbReference type="AlphaFoldDB" id="A0A0B6RXN1"/>
<dbReference type="SUPFAM" id="SSF51182">
    <property type="entry name" value="RmlC-like cupins"/>
    <property type="match status" value="1"/>
</dbReference>
<evidence type="ECO:0000256" key="1">
    <source>
        <dbReference type="ARBA" id="ARBA00023125"/>
    </source>
</evidence>
<dbReference type="Pfam" id="PF07883">
    <property type="entry name" value="Cupin_2"/>
    <property type="match status" value="1"/>
</dbReference>
<dbReference type="Gene3D" id="2.60.120.10">
    <property type="entry name" value="Jelly Rolls"/>
    <property type="match status" value="1"/>
</dbReference>
<dbReference type="InterPro" id="IPR001387">
    <property type="entry name" value="Cro/C1-type_HTH"/>
</dbReference>
<reference evidence="4 5" key="2">
    <citation type="journal article" date="2016" name="Appl. Microbiol. Biotechnol.">
        <title>Mutations improving production and secretion of extracellular lipase by Burkholderia glumae PG1.</title>
        <authorList>
            <person name="Knapp A."/>
            <person name="Voget S."/>
            <person name="Gao R."/>
            <person name="Zaburannyi N."/>
            <person name="Krysciak D."/>
            <person name="Breuer M."/>
            <person name="Hauer B."/>
            <person name="Streit W.R."/>
            <person name="Muller R."/>
            <person name="Daniel R."/>
            <person name="Jaeger K.E."/>
        </authorList>
    </citation>
    <scope>NUCLEOTIDE SEQUENCE [LARGE SCALE GENOMIC DNA]</scope>
    <source>
        <strain evidence="4 5">PG1</strain>
    </source>
</reference>
<evidence type="ECO:0000313" key="5">
    <source>
        <dbReference type="Proteomes" id="UP000031838"/>
    </source>
</evidence>
<dbReference type="GO" id="GO:0003677">
    <property type="term" value="F:DNA binding"/>
    <property type="evidence" value="ECO:0007669"/>
    <property type="project" value="UniProtKB-KW"/>
</dbReference>
<dbReference type="PANTHER" id="PTHR46797">
    <property type="entry name" value="HTH-TYPE TRANSCRIPTIONAL REGULATOR"/>
    <property type="match status" value="1"/>
</dbReference>
<dbReference type="Pfam" id="PF01381">
    <property type="entry name" value="HTH_3"/>
    <property type="match status" value="1"/>
</dbReference>
<dbReference type="CDD" id="cd00093">
    <property type="entry name" value="HTH_XRE"/>
    <property type="match status" value="1"/>
</dbReference>
<reference evidence="5" key="1">
    <citation type="submission" date="2011-03" db="EMBL/GenBank/DDBJ databases">
        <authorList>
            <person name="Voget S."/>
            <person name="Streit W.R."/>
            <person name="Jaeger K.E."/>
            <person name="Daniel R."/>
        </authorList>
    </citation>
    <scope>NUCLEOTIDE SEQUENCE [LARGE SCALE GENOMIC DNA]</scope>
    <source>
        <strain evidence="5">PG1</strain>
    </source>
</reference>
<dbReference type="Proteomes" id="UP000031838">
    <property type="component" value="Chromosome 1"/>
</dbReference>
<dbReference type="PANTHER" id="PTHR46797:SF10">
    <property type="entry name" value="BLR1115 PROTEIN"/>
    <property type="match status" value="1"/>
</dbReference>
<keyword evidence="1" id="KW-0238">DNA-binding</keyword>
<proteinExistence type="predicted"/>
<accession>A0A0B6RXN1</accession>
<dbReference type="SUPFAM" id="SSF47413">
    <property type="entry name" value="lambda repressor-like DNA-binding domains"/>
    <property type="match status" value="1"/>
</dbReference>
<dbReference type="InterPro" id="IPR011051">
    <property type="entry name" value="RmlC_Cupin_sf"/>
</dbReference>
<name>A0A0B6RXN1_BURPL</name>
<feature type="compositionally biased region" description="Acidic residues" evidence="2">
    <location>
        <begin position="8"/>
        <end position="20"/>
    </location>
</feature>
<dbReference type="GO" id="GO:0005829">
    <property type="term" value="C:cytosol"/>
    <property type="evidence" value="ECO:0007669"/>
    <property type="project" value="TreeGrafter"/>
</dbReference>
<dbReference type="SMART" id="SM00530">
    <property type="entry name" value="HTH_XRE"/>
    <property type="match status" value="1"/>
</dbReference>
<gene>
    <name evidence="4" type="ORF">BGL_1c12780</name>
</gene>
<organism evidence="4 5">
    <name type="scientific">Burkholderia plantarii</name>
    <dbReference type="NCBI Taxonomy" id="41899"/>
    <lineage>
        <taxon>Bacteria</taxon>
        <taxon>Pseudomonadati</taxon>
        <taxon>Pseudomonadota</taxon>
        <taxon>Betaproteobacteria</taxon>
        <taxon>Burkholderiales</taxon>
        <taxon>Burkholderiaceae</taxon>
        <taxon>Burkholderia</taxon>
    </lineage>
</organism>
<dbReference type="RefSeq" id="WP_052498272.1">
    <property type="nucleotide sequence ID" value="NZ_CP002580.1"/>
</dbReference>
<dbReference type="InterPro" id="IPR050807">
    <property type="entry name" value="TransReg_Diox_bact_type"/>
</dbReference>
<evidence type="ECO:0000313" key="4">
    <source>
        <dbReference type="EMBL" id="AJK45800.1"/>
    </source>
</evidence>
<keyword evidence="5" id="KW-1185">Reference proteome</keyword>
<evidence type="ECO:0000259" key="3">
    <source>
        <dbReference type="PROSITE" id="PS50943"/>
    </source>
</evidence>
<protein>
    <submittedName>
        <fullName evidence="4">Transcriptional regulator, XRE family</fullName>
    </submittedName>
</protein>
<dbReference type="KEGG" id="bgp:BGL_1c12780"/>